<dbReference type="GO" id="GO:0010181">
    <property type="term" value="F:FMN binding"/>
    <property type="evidence" value="ECO:0007669"/>
    <property type="project" value="InterPro"/>
</dbReference>
<dbReference type="PANTHER" id="PTHR43303">
    <property type="entry name" value="NADPH DEHYDROGENASE C23G7.10C-RELATED"/>
    <property type="match status" value="1"/>
</dbReference>
<evidence type="ECO:0000256" key="5">
    <source>
        <dbReference type="ARBA" id="ARBA00023002"/>
    </source>
</evidence>
<protein>
    <submittedName>
        <fullName evidence="7">NADPH dehydrogenase</fullName>
    </submittedName>
</protein>
<dbReference type="InterPro" id="IPR044152">
    <property type="entry name" value="YqjM-like"/>
</dbReference>
<evidence type="ECO:0000259" key="6">
    <source>
        <dbReference type="Pfam" id="PF00724"/>
    </source>
</evidence>
<keyword evidence="5" id="KW-0560">Oxidoreductase</keyword>
<evidence type="ECO:0000313" key="7">
    <source>
        <dbReference type="EMBL" id="NYV27822.1"/>
    </source>
</evidence>
<dbReference type="GO" id="GO:0050661">
    <property type="term" value="F:NADP binding"/>
    <property type="evidence" value="ECO:0007669"/>
    <property type="project" value="InterPro"/>
</dbReference>
<dbReference type="SUPFAM" id="SSF51395">
    <property type="entry name" value="FMN-linked oxidoreductases"/>
    <property type="match status" value="1"/>
</dbReference>
<organism evidence="7 8">
    <name type="scientific">Streptobacillus felis</name>
    <dbReference type="NCBI Taxonomy" id="1384509"/>
    <lineage>
        <taxon>Bacteria</taxon>
        <taxon>Fusobacteriati</taxon>
        <taxon>Fusobacteriota</taxon>
        <taxon>Fusobacteriia</taxon>
        <taxon>Fusobacteriales</taxon>
        <taxon>Leptotrichiaceae</taxon>
        <taxon>Streptobacillus</taxon>
    </lineage>
</organism>
<dbReference type="InterPro" id="IPR001155">
    <property type="entry name" value="OxRdtase_FMN_N"/>
</dbReference>
<comment type="cofactor">
    <cofactor evidence="1">
        <name>FMN</name>
        <dbReference type="ChEBI" id="CHEBI:58210"/>
    </cofactor>
</comment>
<keyword evidence="8" id="KW-1185">Reference proteome</keyword>
<keyword evidence="2" id="KW-0285">Flavoprotein</keyword>
<feature type="domain" description="NADH:flavin oxidoreductase/NADH oxidase N-terminal" evidence="6">
    <location>
        <begin position="7"/>
        <end position="314"/>
    </location>
</feature>
<dbReference type="Proteomes" id="UP000526184">
    <property type="component" value="Unassembled WGS sequence"/>
</dbReference>
<keyword evidence="3" id="KW-0288">FMN</keyword>
<dbReference type="RefSeq" id="WP_180135837.1">
    <property type="nucleotide sequence ID" value="NZ_JABMKT010000012.1"/>
</dbReference>
<dbReference type="AlphaFoldDB" id="A0A7Z0PER6"/>
<dbReference type="Gene3D" id="3.20.20.70">
    <property type="entry name" value="Aldolase class I"/>
    <property type="match status" value="1"/>
</dbReference>
<name>A0A7Z0PER6_9FUSO</name>
<dbReference type="PANTHER" id="PTHR43303:SF4">
    <property type="entry name" value="NADPH DEHYDROGENASE C23G7.10C-RELATED"/>
    <property type="match status" value="1"/>
</dbReference>
<proteinExistence type="predicted"/>
<dbReference type="Pfam" id="PF00724">
    <property type="entry name" value="Oxidored_FMN"/>
    <property type="match status" value="1"/>
</dbReference>
<comment type="caution">
    <text evidence="7">The sequence shown here is derived from an EMBL/GenBank/DDBJ whole genome shotgun (WGS) entry which is preliminary data.</text>
</comment>
<evidence type="ECO:0000256" key="3">
    <source>
        <dbReference type="ARBA" id="ARBA00022643"/>
    </source>
</evidence>
<dbReference type="GO" id="GO:0003959">
    <property type="term" value="F:NADPH dehydrogenase activity"/>
    <property type="evidence" value="ECO:0007669"/>
    <property type="project" value="InterPro"/>
</dbReference>
<dbReference type="InterPro" id="IPR013785">
    <property type="entry name" value="Aldolase_TIM"/>
</dbReference>
<reference evidence="7 8" key="1">
    <citation type="submission" date="2020-05" db="EMBL/GenBank/DDBJ databases">
        <title>Streptobacillus felis strain LHL191014123.</title>
        <authorList>
            <person name="Fawzy A."/>
            <person name="Rau J."/>
            <person name="Risse K."/>
            <person name="Schauerte N."/>
            <person name="Geiger C."/>
            <person name="Blom J."/>
            <person name="Imirzalioglu C."/>
            <person name="Falgenhauer J."/>
            <person name="Bach A."/>
            <person name="Herden C."/>
            <person name="Eisenberg T."/>
        </authorList>
    </citation>
    <scope>NUCLEOTIDE SEQUENCE [LARGE SCALE GENOMIC DNA]</scope>
    <source>
        <strain evidence="7 8">LHL191014123</strain>
    </source>
</reference>
<evidence type="ECO:0000256" key="4">
    <source>
        <dbReference type="ARBA" id="ARBA00022857"/>
    </source>
</evidence>
<evidence type="ECO:0000313" key="8">
    <source>
        <dbReference type="Proteomes" id="UP000526184"/>
    </source>
</evidence>
<sequence length="347" mass="39604">MKLLDKFYLGDLELKNRVVMPPMDTYESINGFVNEFHFAHYGARAIGNVGLIIQEVTSVRADGRISTQDLGIWKDEHVEGLKKLVDSVHKLGSKIGIQIGDAGRKGLIKDGDILSSSNIPFNDYFNKPRKMNKQDILNVINDFKLASRRAQLAGYDYLELHAAHGYLINQFLSEFSNDRNDEYGGSFENRTRFLKEILVEVRKEFRGVVGIRVSAFEWTKDGYLPEELAKALLSFKDSFDIVHVSSGGTVNEGELSFYPGYQLNFAKKMKAILNKPVISVGQIDSFDIAELAIREFDIDLIAVGRALLRNPNWIMDESFKNGLEMESRKVINRGYYRERFLEKKLRK</sequence>
<accession>A0A7Z0PER6</accession>
<evidence type="ECO:0000256" key="2">
    <source>
        <dbReference type="ARBA" id="ARBA00022630"/>
    </source>
</evidence>
<gene>
    <name evidence="7" type="ORF">HP397_03150</name>
</gene>
<evidence type="ECO:0000256" key="1">
    <source>
        <dbReference type="ARBA" id="ARBA00001917"/>
    </source>
</evidence>
<dbReference type="EMBL" id="JABMKT010000012">
    <property type="protein sequence ID" value="NYV27822.1"/>
    <property type="molecule type" value="Genomic_DNA"/>
</dbReference>
<keyword evidence="4" id="KW-0521">NADP</keyword>